<evidence type="ECO:0000256" key="7">
    <source>
        <dbReference type="ARBA" id="ARBA00022723"/>
    </source>
</evidence>
<dbReference type="InterPro" id="IPR000787">
    <property type="entry name" value="Peptidase_M29"/>
</dbReference>
<evidence type="ECO:0000256" key="5">
    <source>
        <dbReference type="ARBA" id="ARBA00022438"/>
    </source>
</evidence>
<reference evidence="10 11" key="1">
    <citation type="submission" date="2018-08" db="EMBL/GenBank/DDBJ databases">
        <title>Acidipila sp. 4G-K13, an acidobacterium isolated from forest soil.</title>
        <authorList>
            <person name="Gao Z.-H."/>
            <person name="Qiu L.-H."/>
        </authorList>
    </citation>
    <scope>NUCLEOTIDE SEQUENCE [LARGE SCALE GENOMIC DNA]</scope>
    <source>
        <strain evidence="10 11">4G-K13</strain>
    </source>
</reference>
<dbReference type="InterPro" id="IPR052170">
    <property type="entry name" value="M29_Exopeptidase"/>
</dbReference>
<proteinExistence type="inferred from homology"/>
<evidence type="ECO:0000256" key="8">
    <source>
        <dbReference type="ARBA" id="ARBA00022801"/>
    </source>
</evidence>
<dbReference type="OrthoDB" id="9803993at2"/>
<comment type="caution">
    <text evidence="10">The sequence shown here is derived from an EMBL/GenBank/DDBJ whole genome shotgun (WGS) entry which is preliminary data.</text>
</comment>
<keyword evidence="9" id="KW-0482">Metalloprotease</keyword>
<sequence>MNPATAFADTKADTQSSQQEFERKLDRLGEVAIRTGLGLAPGQQLVMTATLDALPLVRRITEHAYKAGAALVTTFFTDEESTLLRYRYGADAGFDTAASWLYDGMAAAFKEGAARLAVAGGNPSLLSQEDPEKVGRANRAVSKAYRPALELITRHEINWTIVSCATPAWAAAVFPDLAPEAALAKLWDAIFAASRADLTDPVEAWKQHDANLHRRAATMNEKRYATLHFRGPGTDLRVGLADDHLWLGGGTTAGNGRYCIPNMPTEEVFTTPHKDRTEGTVTATKPLSHQGTMIEGISVRFEGGRIVEARATKGQEVLQKMIDTDEGARKLGEVALVPHSSPIAASGLLFLNTLFDENAACHIALGQAYSSCLKNGDKLTPEELAAKGANDSLIHVDWMIGSGKIDLDGITATGTVEPLMRQGEWV</sequence>
<protein>
    <submittedName>
        <fullName evidence="10">Aminopeptidase</fullName>
    </submittedName>
</protein>
<dbReference type="InterPro" id="IPR035097">
    <property type="entry name" value="M29_N-terminal"/>
</dbReference>
<dbReference type="Proteomes" id="UP000264702">
    <property type="component" value="Unassembled WGS sequence"/>
</dbReference>
<dbReference type="GO" id="GO:0046872">
    <property type="term" value="F:metal ion binding"/>
    <property type="evidence" value="ECO:0007669"/>
    <property type="project" value="UniProtKB-KW"/>
</dbReference>
<keyword evidence="5 10" id="KW-0031">Aminopeptidase</keyword>
<evidence type="ECO:0000256" key="6">
    <source>
        <dbReference type="ARBA" id="ARBA00022670"/>
    </source>
</evidence>
<gene>
    <name evidence="10" type="ORF">D0Y96_08800</name>
</gene>
<dbReference type="GO" id="GO:0008237">
    <property type="term" value="F:metallopeptidase activity"/>
    <property type="evidence" value="ECO:0007669"/>
    <property type="project" value="UniProtKB-KW"/>
</dbReference>
<comment type="similarity">
    <text evidence="4">Belongs to the peptidase M29 family.</text>
</comment>
<evidence type="ECO:0000313" key="11">
    <source>
        <dbReference type="Proteomes" id="UP000264702"/>
    </source>
</evidence>
<dbReference type="AlphaFoldDB" id="A0A372IPG9"/>
<dbReference type="PANTHER" id="PTHR34448">
    <property type="entry name" value="AMINOPEPTIDASE"/>
    <property type="match status" value="1"/>
</dbReference>
<evidence type="ECO:0000256" key="3">
    <source>
        <dbReference type="ARBA" id="ARBA00001947"/>
    </source>
</evidence>
<dbReference type="GO" id="GO:0004177">
    <property type="term" value="F:aminopeptidase activity"/>
    <property type="evidence" value="ECO:0007669"/>
    <property type="project" value="UniProtKB-KW"/>
</dbReference>
<dbReference type="Pfam" id="PF02073">
    <property type="entry name" value="Peptidase_M29"/>
    <property type="match status" value="1"/>
</dbReference>
<comment type="cofactor">
    <cofactor evidence="3">
        <name>Zn(2+)</name>
        <dbReference type="ChEBI" id="CHEBI:29105"/>
    </cofactor>
</comment>
<evidence type="ECO:0000313" key="10">
    <source>
        <dbReference type="EMBL" id="RFU16837.1"/>
    </source>
</evidence>
<evidence type="ECO:0000256" key="2">
    <source>
        <dbReference type="ARBA" id="ARBA00001946"/>
    </source>
</evidence>
<keyword evidence="6" id="KW-0645">Protease</keyword>
<dbReference type="RefSeq" id="WP_117299005.1">
    <property type="nucleotide sequence ID" value="NZ_QVQT02000003.1"/>
</dbReference>
<dbReference type="PANTHER" id="PTHR34448:SF3">
    <property type="entry name" value="AMINOPEPTIDASE AMPS"/>
    <property type="match status" value="1"/>
</dbReference>
<evidence type="ECO:0000256" key="9">
    <source>
        <dbReference type="ARBA" id="ARBA00023049"/>
    </source>
</evidence>
<organism evidence="10 11">
    <name type="scientific">Paracidobacterium acidisoli</name>
    <dbReference type="NCBI Taxonomy" id="2303751"/>
    <lineage>
        <taxon>Bacteria</taxon>
        <taxon>Pseudomonadati</taxon>
        <taxon>Acidobacteriota</taxon>
        <taxon>Terriglobia</taxon>
        <taxon>Terriglobales</taxon>
        <taxon>Acidobacteriaceae</taxon>
        <taxon>Paracidobacterium</taxon>
    </lineage>
</organism>
<comment type="cofactor">
    <cofactor evidence="2">
        <name>Mg(2+)</name>
        <dbReference type="ChEBI" id="CHEBI:18420"/>
    </cofactor>
</comment>
<keyword evidence="8" id="KW-0378">Hydrolase</keyword>
<evidence type="ECO:0000256" key="1">
    <source>
        <dbReference type="ARBA" id="ARBA00001941"/>
    </source>
</evidence>
<accession>A0A372IPG9</accession>
<dbReference type="Gene3D" id="3.40.1830.10">
    <property type="entry name" value="Thermophilic metalloprotease (M29)"/>
    <property type="match status" value="1"/>
</dbReference>
<dbReference type="EMBL" id="QVQT01000003">
    <property type="protein sequence ID" value="RFU16837.1"/>
    <property type="molecule type" value="Genomic_DNA"/>
</dbReference>
<dbReference type="SUPFAM" id="SSF144052">
    <property type="entry name" value="Thermophilic metalloprotease-like"/>
    <property type="match status" value="1"/>
</dbReference>
<name>A0A372IPG9_9BACT</name>
<comment type="cofactor">
    <cofactor evidence="1">
        <name>Co(2+)</name>
        <dbReference type="ChEBI" id="CHEBI:48828"/>
    </cofactor>
</comment>
<dbReference type="PRINTS" id="PR00919">
    <property type="entry name" value="THERMOPTASE"/>
</dbReference>
<evidence type="ECO:0000256" key="4">
    <source>
        <dbReference type="ARBA" id="ARBA00008236"/>
    </source>
</evidence>
<dbReference type="GO" id="GO:0006508">
    <property type="term" value="P:proteolysis"/>
    <property type="evidence" value="ECO:0007669"/>
    <property type="project" value="UniProtKB-KW"/>
</dbReference>
<keyword evidence="7" id="KW-0479">Metal-binding</keyword>
<keyword evidence="11" id="KW-1185">Reference proteome</keyword>